<feature type="transmembrane region" description="Helical" evidence="1">
    <location>
        <begin position="329"/>
        <end position="347"/>
    </location>
</feature>
<evidence type="ECO:0000256" key="1">
    <source>
        <dbReference type="SAM" id="Phobius"/>
    </source>
</evidence>
<protein>
    <submittedName>
        <fullName evidence="3">Cell shape determination protein CcmA</fullName>
    </submittedName>
</protein>
<feature type="domain" description="DUF8173" evidence="2">
    <location>
        <begin position="204"/>
        <end position="340"/>
    </location>
</feature>
<dbReference type="STRING" id="358396.CHINAEXTREME_18350"/>
<dbReference type="Pfam" id="PF26514">
    <property type="entry name" value="DUF8173"/>
    <property type="match status" value="1"/>
</dbReference>
<keyword evidence="1" id="KW-0472">Membrane</keyword>
<dbReference type="InterPro" id="IPR058486">
    <property type="entry name" value="DUF8173"/>
</dbReference>
<keyword evidence="5" id="KW-1185">Reference proteome</keyword>
<evidence type="ECO:0000313" key="3">
    <source>
        <dbReference type="EMBL" id="APW99610.1"/>
    </source>
</evidence>
<dbReference type="KEGG" id="hlc:CHINAEXTREME18350"/>
<dbReference type="EMBL" id="CP019285">
    <property type="protein sequence ID" value="APW99610.1"/>
    <property type="molecule type" value="Genomic_DNA"/>
</dbReference>
<evidence type="ECO:0000259" key="2">
    <source>
        <dbReference type="Pfam" id="PF26514"/>
    </source>
</evidence>
<feature type="transmembrane region" description="Helical" evidence="1">
    <location>
        <begin position="275"/>
        <end position="297"/>
    </location>
</feature>
<keyword evidence="1" id="KW-1133">Transmembrane helix</keyword>
<reference evidence="3" key="3">
    <citation type="submission" date="2017-01" db="EMBL/GenBank/DDBJ databases">
        <authorList>
            <person name="Mah S.A."/>
            <person name="Swanson W.J."/>
            <person name="Moy G.W."/>
            <person name="Vacquier V.D."/>
        </authorList>
    </citation>
    <scope>NUCLEOTIDE SEQUENCE</scope>
    <source>
        <strain evidence="3">AJ5</strain>
    </source>
</reference>
<keyword evidence="1" id="KW-0812">Transmembrane</keyword>
<dbReference type="RefSeq" id="WP_007140783.1">
    <property type="nucleotide sequence ID" value="NZ_AOLZ01000023.1"/>
</dbReference>
<dbReference type="AlphaFoldDB" id="M0LQ57"/>
<evidence type="ECO:0000313" key="5">
    <source>
        <dbReference type="Proteomes" id="UP000011555"/>
    </source>
</evidence>
<dbReference type="eggNOG" id="arCOG04555">
    <property type="taxonomic scope" value="Archaea"/>
</dbReference>
<dbReference type="EMBL" id="AOLZ01000023">
    <property type="protein sequence ID" value="EMA35606.1"/>
    <property type="molecule type" value="Genomic_DNA"/>
</dbReference>
<organism evidence="4 5">
    <name type="scientific">Natronobacterium lacisalsi AJ5</name>
    <dbReference type="NCBI Taxonomy" id="358396"/>
    <lineage>
        <taxon>Archaea</taxon>
        <taxon>Methanobacteriati</taxon>
        <taxon>Methanobacteriota</taxon>
        <taxon>Stenosarchaea group</taxon>
        <taxon>Halobacteria</taxon>
        <taxon>Halobacteriales</taxon>
        <taxon>Natrialbaceae</taxon>
        <taxon>Natronobacterium</taxon>
    </lineage>
</organism>
<dbReference type="Proteomes" id="UP000011555">
    <property type="component" value="Unassembled WGS sequence"/>
</dbReference>
<dbReference type="GeneID" id="30923128"/>
<evidence type="ECO:0000313" key="4">
    <source>
        <dbReference type="EMBL" id="EMA35606.1"/>
    </source>
</evidence>
<name>M0LQ57_NATLA</name>
<gene>
    <name evidence="4" type="ORF">C445_05218</name>
    <name evidence="3" type="ORF">CHINAEXTREME_18350</name>
</gene>
<feature type="transmembrane region" description="Helical" evidence="1">
    <location>
        <begin position="243"/>
        <end position="269"/>
    </location>
</feature>
<dbReference type="Proteomes" id="UP000186547">
    <property type="component" value="Chromosome"/>
</dbReference>
<evidence type="ECO:0000313" key="6">
    <source>
        <dbReference type="Proteomes" id="UP000186547"/>
    </source>
</evidence>
<sequence>MNRSRSLRRRIVVLAFVAMLSLSLGAGVAAAQSFEGVSGTVVVEDGETVDGIDGIAGSVVVRGTITGDISGAAGSIHVVEGGTVEGSIEAAAGSLRIDGDVGGDVAVGGGHVDVSETGRIGGDLEAGTGYLSVDGTIDGDVRAGAETIVLGPNADVGGEFRYDADSFTEDPDATVANGVVQDPGIGDDVGGIGGGFTVPDWVGTVYGLLANLLLGAILLAVFPVFSSGIAGRVADGPVASGGVGFLTLIAVPITLAAAAITIVGIPLAILGAFAFGLAIWVAAVYGQFAIATWALGLAGADNRWLALVVGLVAFALLGLVPILGGLLEFVALLLGLGALAFGLRDAYRARRGGSARGRQTTLDEVGDEGAGSEVSS</sequence>
<feature type="transmembrane region" description="Helical" evidence="1">
    <location>
        <begin position="304"/>
        <end position="323"/>
    </location>
</feature>
<reference evidence="4 5" key="2">
    <citation type="journal article" date="2014" name="PLoS Genet.">
        <title>Phylogenetically driven sequencing of extremely halophilic archaea reveals strategies for static and dynamic osmo-response.</title>
        <authorList>
            <person name="Becker E.A."/>
            <person name="Seitzer P.M."/>
            <person name="Tritt A."/>
            <person name="Larsen D."/>
            <person name="Krusor M."/>
            <person name="Yao A.I."/>
            <person name="Wu D."/>
            <person name="Madern D."/>
            <person name="Eisen J.A."/>
            <person name="Darling A.E."/>
            <person name="Facciotti M.T."/>
        </authorList>
    </citation>
    <scope>NUCLEOTIDE SEQUENCE [LARGE SCALE GENOMIC DNA]</scope>
    <source>
        <strain evidence="4 5">AJ5</strain>
    </source>
</reference>
<reference evidence="3 6" key="1">
    <citation type="journal article" date="2011" name="J. Bacteriol.">
        <title>Genome sequence of Halobiforma lacisalsi AJ5, an extremely halophilic archaeon which harbors a bop gene.</title>
        <authorList>
            <person name="Jiang X."/>
            <person name="Wang S."/>
            <person name="Cheng H."/>
            <person name="Huo Y."/>
            <person name="Zhang X."/>
            <person name="Zhu X."/>
            <person name="Han X."/>
            <person name="Ni P."/>
            <person name="Wu M."/>
        </authorList>
    </citation>
    <scope>NUCLEOTIDE SEQUENCE [LARGE SCALE GENOMIC DNA]</scope>
    <source>
        <strain evidence="3 6">AJ5</strain>
    </source>
</reference>
<feature type="transmembrane region" description="Helical" evidence="1">
    <location>
        <begin position="205"/>
        <end position="231"/>
    </location>
</feature>
<accession>M0LQ57</accession>
<proteinExistence type="predicted"/>